<dbReference type="AlphaFoldDB" id="A0A1F7G8V7"/>
<dbReference type="InterPro" id="IPR011051">
    <property type="entry name" value="RmlC_Cupin_sf"/>
</dbReference>
<dbReference type="Gene3D" id="2.60.120.10">
    <property type="entry name" value="Jelly Rolls"/>
    <property type="match status" value="1"/>
</dbReference>
<sequence length="116" mass="13449">MNKKFKIFNIAQVPFEEIHNTLGSRQTLATKEDLVTDNIDALTKGTLKSGDKWDWHKHEIYDEMGIVLKGEGKFFWQDEIVEYKAEDVMIIPANSLHKFEAGGEIPSEFYFVRIKV</sequence>
<name>A0A1F7G8V7_9BACT</name>
<accession>A0A1F7G8V7</accession>
<dbReference type="CDD" id="cd02208">
    <property type="entry name" value="cupin_RmlC-like"/>
    <property type="match status" value="1"/>
</dbReference>
<evidence type="ECO:0000313" key="3">
    <source>
        <dbReference type="Proteomes" id="UP000177208"/>
    </source>
</evidence>
<comment type="caution">
    <text evidence="2">The sequence shown here is derived from an EMBL/GenBank/DDBJ whole genome shotgun (WGS) entry which is preliminary data.</text>
</comment>
<protein>
    <recommendedName>
        <fullName evidence="1">Cupin type-2 domain-containing protein</fullName>
    </recommendedName>
</protein>
<organism evidence="2 3">
    <name type="scientific">Candidatus Roizmanbacteria bacterium RIFCSPHIGHO2_01_FULL_39_12c</name>
    <dbReference type="NCBI Taxonomy" id="1802031"/>
    <lineage>
        <taxon>Bacteria</taxon>
        <taxon>Candidatus Roizmaniibacteriota</taxon>
    </lineage>
</organism>
<dbReference type="InterPro" id="IPR014710">
    <property type="entry name" value="RmlC-like_jellyroll"/>
</dbReference>
<dbReference type="EMBL" id="MFZG01000038">
    <property type="protein sequence ID" value="OGK15357.1"/>
    <property type="molecule type" value="Genomic_DNA"/>
</dbReference>
<reference evidence="2 3" key="1">
    <citation type="journal article" date="2016" name="Nat. Commun.">
        <title>Thousands of microbial genomes shed light on interconnected biogeochemical processes in an aquifer system.</title>
        <authorList>
            <person name="Anantharaman K."/>
            <person name="Brown C.T."/>
            <person name="Hug L.A."/>
            <person name="Sharon I."/>
            <person name="Castelle C.J."/>
            <person name="Probst A.J."/>
            <person name="Thomas B.C."/>
            <person name="Singh A."/>
            <person name="Wilkins M.J."/>
            <person name="Karaoz U."/>
            <person name="Brodie E.L."/>
            <person name="Williams K.H."/>
            <person name="Hubbard S.S."/>
            <person name="Banfield J.F."/>
        </authorList>
    </citation>
    <scope>NUCLEOTIDE SEQUENCE [LARGE SCALE GENOMIC DNA]</scope>
</reference>
<proteinExistence type="predicted"/>
<dbReference type="InterPro" id="IPR013096">
    <property type="entry name" value="Cupin_2"/>
</dbReference>
<dbReference type="SUPFAM" id="SSF51182">
    <property type="entry name" value="RmlC-like cupins"/>
    <property type="match status" value="1"/>
</dbReference>
<gene>
    <name evidence="2" type="ORF">A2774_03440</name>
</gene>
<feature type="domain" description="Cupin type-2" evidence="1">
    <location>
        <begin position="47"/>
        <end position="112"/>
    </location>
</feature>
<evidence type="ECO:0000313" key="2">
    <source>
        <dbReference type="EMBL" id="OGK15357.1"/>
    </source>
</evidence>
<dbReference type="Proteomes" id="UP000177208">
    <property type="component" value="Unassembled WGS sequence"/>
</dbReference>
<evidence type="ECO:0000259" key="1">
    <source>
        <dbReference type="Pfam" id="PF07883"/>
    </source>
</evidence>
<dbReference type="Pfam" id="PF07883">
    <property type="entry name" value="Cupin_2"/>
    <property type="match status" value="1"/>
</dbReference>